<dbReference type="SUPFAM" id="SSF56300">
    <property type="entry name" value="Metallo-dependent phosphatases"/>
    <property type="match status" value="1"/>
</dbReference>
<dbReference type="PANTHER" id="PTHR43143">
    <property type="entry name" value="METALLOPHOSPHOESTERASE, CALCINEURIN SUPERFAMILY"/>
    <property type="match status" value="1"/>
</dbReference>
<proteinExistence type="predicted"/>
<dbReference type="InterPro" id="IPR025965">
    <property type="entry name" value="FlgD/Vpr_Ig-like"/>
</dbReference>
<dbReference type="InterPro" id="IPR004843">
    <property type="entry name" value="Calcineurin-like_PHP"/>
</dbReference>
<organism evidence="4 5">
    <name type="scientific">Flavobacterium aciduliphilum</name>
    <dbReference type="NCBI Taxonomy" id="1101402"/>
    <lineage>
        <taxon>Bacteria</taxon>
        <taxon>Pseudomonadati</taxon>
        <taxon>Bacteroidota</taxon>
        <taxon>Flavobacteriia</taxon>
        <taxon>Flavobacteriales</taxon>
        <taxon>Flavobacteriaceae</taxon>
        <taxon>Flavobacterium</taxon>
    </lineage>
</organism>
<dbReference type="GO" id="GO:0016787">
    <property type="term" value="F:hydrolase activity"/>
    <property type="evidence" value="ECO:0007669"/>
    <property type="project" value="InterPro"/>
</dbReference>
<evidence type="ECO:0000256" key="1">
    <source>
        <dbReference type="ARBA" id="ARBA00022729"/>
    </source>
</evidence>
<dbReference type="InterPro" id="IPR029052">
    <property type="entry name" value="Metallo-depent_PP-like"/>
</dbReference>
<feature type="domain" description="Calcineurin-like phosphoesterase" evidence="2">
    <location>
        <begin position="124"/>
        <end position="384"/>
    </location>
</feature>
<dbReference type="OrthoDB" id="9809781at2"/>
<gene>
    <name evidence="4" type="ORF">CLV55_101203</name>
</gene>
<evidence type="ECO:0000259" key="2">
    <source>
        <dbReference type="Pfam" id="PF00149"/>
    </source>
</evidence>
<dbReference type="InterPro" id="IPR051918">
    <property type="entry name" value="STPP_CPPED1"/>
</dbReference>
<dbReference type="Gene3D" id="3.60.21.10">
    <property type="match status" value="1"/>
</dbReference>
<keyword evidence="1" id="KW-0732">Signal</keyword>
<evidence type="ECO:0000313" key="4">
    <source>
        <dbReference type="EMBL" id="RAR75503.1"/>
    </source>
</evidence>
<dbReference type="Gene3D" id="2.60.40.4070">
    <property type="match status" value="1"/>
</dbReference>
<dbReference type="PANTHER" id="PTHR43143:SF1">
    <property type="entry name" value="SERINE_THREONINE-PROTEIN PHOSPHATASE CPPED1"/>
    <property type="match status" value="1"/>
</dbReference>
<dbReference type="RefSeq" id="WP_112111875.1">
    <property type="nucleotide sequence ID" value="NZ_QLSZ01000001.1"/>
</dbReference>
<keyword evidence="5" id="KW-1185">Reference proteome</keyword>
<accession>A0A328YQU6</accession>
<dbReference type="Pfam" id="PF00149">
    <property type="entry name" value="Metallophos"/>
    <property type="match status" value="1"/>
</dbReference>
<dbReference type="AlphaFoldDB" id="A0A328YQU6"/>
<dbReference type="Proteomes" id="UP000248840">
    <property type="component" value="Unassembled WGS sequence"/>
</dbReference>
<evidence type="ECO:0000313" key="5">
    <source>
        <dbReference type="Proteomes" id="UP000248840"/>
    </source>
</evidence>
<name>A0A328YQU6_9FLAO</name>
<dbReference type="InterPro" id="IPR026444">
    <property type="entry name" value="Secre_tail"/>
</dbReference>
<dbReference type="EMBL" id="QLSZ01000001">
    <property type="protein sequence ID" value="RAR75503.1"/>
    <property type="molecule type" value="Genomic_DNA"/>
</dbReference>
<dbReference type="NCBIfam" id="TIGR04183">
    <property type="entry name" value="Por_Secre_tail"/>
    <property type="match status" value="1"/>
</dbReference>
<feature type="domain" description="FlgD/Vpr Ig-like" evidence="3">
    <location>
        <begin position="500"/>
        <end position="564"/>
    </location>
</feature>
<dbReference type="Pfam" id="PF13860">
    <property type="entry name" value="FlgD_ig"/>
    <property type="match status" value="1"/>
</dbReference>
<sequence length="578" mass="65270">MRKNLYLLAILFFTKYTVHSQTISRQEILGKPTDTSVTLKMFFSTSAEVAIQFGTTSGNYSQQTNWQTFAANDPVEITINGLQPDTKYFYAVIYRNPGDTNFTTKTEHSFHTQRQAGSSFVYVVQADPHLDASSDTALYQRCLQNQLEDNPDFMIDLGDFLMTDKLKNTTTNLIPHDTITYRCNLLRSYYENICHSVPLFIALGNHEGEAGWNLNGTANNIAVWNTQERQKFFLNPGPDSFYSGDSTIQNYVGPNNTAGQRKAYYSWTWGDALFVVLDPYWYTNPKPTANTGWNWSLGLTQYNWLKTTLENSTAKFKFIFAHQIVGGDAEGRGGIEYANKYEWGGMNSDGITPAFTTNRPGWYKPIKDVLTENHVTIFFHGHDHFFDKQDKDCLVYQETPQPSLPNFNYPSQAATYGYLNGQIVANSGHLRITVGASQIQVDYVRAYLPASENGTRHNKDVSASYTIPLNNCYSLSNPTAVIWNSNYADEIVYPNPLTTSSKIEFTLKKADRISIYIYNELGQMIKNLVTNNSVSEGNFQVLWDGKDDYEIPVSNGTYIYKIIGENGASSTGKIIVTK</sequence>
<protein>
    <submittedName>
        <fullName evidence="4">Putative secreted protein (Por secretion system target)</fullName>
    </submittedName>
</protein>
<evidence type="ECO:0000259" key="3">
    <source>
        <dbReference type="Pfam" id="PF13860"/>
    </source>
</evidence>
<comment type="caution">
    <text evidence="4">The sequence shown here is derived from an EMBL/GenBank/DDBJ whole genome shotgun (WGS) entry which is preliminary data.</text>
</comment>
<reference evidence="4 5" key="1">
    <citation type="submission" date="2018-06" db="EMBL/GenBank/DDBJ databases">
        <title>Genomic Encyclopedia of Archaeal and Bacterial Type Strains, Phase II (KMG-II): from individual species to whole genera.</title>
        <authorList>
            <person name="Goeker M."/>
        </authorList>
    </citation>
    <scope>NUCLEOTIDE SEQUENCE [LARGE SCALE GENOMIC DNA]</scope>
    <source>
        <strain evidence="4 5">DSM 25663</strain>
    </source>
</reference>